<dbReference type="Pfam" id="PF11412">
    <property type="entry name" value="DsbD_N"/>
    <property type="match status" value="1"/>
</dbReference>
<dbReference type="Gene3D" id="2.60.40.1250">
    <property type="entry name" value="Thiol:disulfide interchange protein DsbD, N-terminal domain"/>
    <property type="match status" value="1"/>
</dbReference>
<dbReference type="InterPro" id="IPR028250">
    <property type="entry name" value="DsbDN"/>
</dbReference>
<dbReference type="EMBL" id="SNRY01000110">
    <property type="protein sequence ID" value="KAA6346986.1"/>
    <property type="molecule type" value="Genomic_DNA"/>
</dbReference>
<comment type="caution">
    <text evidence="5">The sequence shown here is derived from an EMBL/GenBank/DDBJ whole genome shotgun (WGS) entry which is preliminary data.</text>
</comment>
<protein>
    <recommendedName>
        <fullName evidence="1">Thiol:disulfide interchange protein DsbD N-terminal domain-containing protein</fullName>
    </recommendedName>
</protein>
<evidence type="ECO:0000259" key="1">
    <source>
        <dbReference type="Pfam" id="PF11412"/>
    </source>
</evidence>
<organism evidence="5">
    <name type="scientific">termite gut metagenome</name>
    <dbReference type="NCBI Taxonomy" id="433724"/>
    <lineage>
        <taxon>unclassified sequences</taxon>
        <taxon>metagenomes</taxon>
        <taxon>organismal metagenomes</taxon>
    </lineage>
</organism>
<evidence type="ECO:0000313" key="2">
    <source>
        <dbReference type="EMBL" id="KAA6346909.1"/>
    </source>
</evidence>
<evidence type="ECO:0000313" key="4">
    <source>
        <dbReference type="EMBL" id="KAA6346986.1"/>
    </source>
</evidence>
<dbReference type="EMBL" id="SNRY01000113">
    <property type="protein sequence ID" value="KAA6346911.1"/>
    <property type="molecule type" value="Genomic_DNA"/>
</dbReference>
<name>A0A5J4SLX0_9ZZZZ</name>
<evidence type="ECO:0000313" key="5">
    <source>
        <dbReference type="EMBL" id="KAA6346997.1"/>
    </source>
</evidence>
<accession>A0A5J4SLX0</accession>
<dbReference type="EMBL" id="SNRY01000110">
    <property type="protein sequence ID" value="KAA6346997.1"/>
    <property type="molecule type" value="Genomic_DNA"/>
</dbReference>
<feature type="domain" description="Thiol:disulfide interchange protein DsbD N-terminal" evidence="1">
    <location>
        <begin position="533"/>
        <end position="640"/>
    </location>
</feature>
<reference evidence="5" key="1">
    <citation type="submission" date="2019-03" db="EMBL/GenBank/DDBJ databases">
        <title>Single cell metagenomics reveals metabolic interactions within the superorganism composed of flagellate Streblomastix strix and complex community of Bacteroidetes bacteria on its surface.</title>
        <authorList>
            <person name="Treitli S.C."/>
            <person name="Kolisko M."/>
            <person name="Husnik F."/>
            <person name="Keeling P."/>
            <person name="Hampl V."/>
        </authorList>
    </citation>
    <scope>NUCLEOTIDE SEQUENCE</scope>
    <source>
        <strain evidence="5">STM</strain>
    </source>
</reference>
<dbReference type="EMBL" id="SNRY01000113">
    <property type="protein sequence ID" value="KAA6346909.1"/>
    <property type="molecule type" value="Genomic_DNA"/>
</dbReference>
<dbReference type="AlphaFoldDB" id="A0A5J4SLX0"/>
<proteinExistence type="predicted"/>
<gene>
    <name evidence="4" type="ORF">EZS27_005520</name>
    <name evidence="5" type="ORF">EZS27_005531</name>
    <name evidence="2" type="ORF">EZS27_005599</name>
    <name evidence="3" type="ORF">EZS27_005601</name>
</gene>
<evidence type="ECO:0000313" key="3">
    <source>
        <dbReference type="EMBL" id="KAA6346911.1"/>
    </source>
</evidence>
<dbReference type="InterPro" id="IPR036929">
    <property type="entry name" value="DsbDN_sf"/>
</dbReference>
<sequence>MKKQLVFCLVFSLCHFTGSELRAAIPVQKSDLKVLYVSGSSDWDIAHFNKDTLAYNQSVQERTIAFETLLKNYFTIVGVIHANDYKQSMSDNYDVTVIDGRPKAIVPLLREKDEAGNYLRYLSAGYLTEDFDRPVVLIGELSEILGRRIGVKNDWYCLCLDAHSHHFRREHPIFNAPFPVEMTITDRPTPEDAYHYAYYHEGPIPDQIPMWAVQTKGYITDKDFRVGMVARPWGYEDSPDAEYISSGVCAKTLDAVAIGRHGNFLHWGFAASPAYMTEEAKPVFANAVIYIAQFAGQGIIARKYNDRIATREYLKELKELCTYESYEGRLKLEEDFAKSMLEEKKLAAEKKEKGEELSRRETAVLSYTPAPPMSFENYVKRYQRDFFDLFGTNTKAYHEFYDANHDYFYGEGFYHLEVDEDVKSLRIPNFDKRILDESIKMLESGKDTEKGKRILERYTLCSFSTPAEWRNWYETNKDLLFFTESGGWLFLVNSRDTGVNDYQAREKRKAIAAIQAGKTDDANPVSVVTKSVNLHNGNKLIYVKIAIHQGYYIYKNVSPPDPFIPATIQISLPDGYTGIGEIKSPFGKYHKQNGTTVYEDEAVFSYEISGTGSGTLKCEVSYQCCDSHICLLPEKKEFTVEL</sequence>